<feature type="domain" description="Primase C-terminal 2" evidence="1">
    <location>
        <begin position="48"/>
        <end position="116"/>
    </location>
</feature>
<protein>
    <recommendedName>
        <fullName evidence="1">Primase C-terminal 2 domain-containing protein</fullName>
    </recommendedName>
</protein>
<dbReference type="EMBL" id="RZNH01000067">
    <property type="protein sequence ID" value="NOU62308.1"/>
    <property type="molecule type" value="Genomic_DNA"/>
</dbReference>
<dbReference type="InterPro" id="IPR014819">
    <property type="entry name" value="PriCT_2"/>
</dbReference>
<accession>A0ABX1X1L3</accession>
<keyword evidence="3" id="KW-1185">Reference proteome</keyword>
<evidence type="ECO:0000313" key="2">
    <source>
        <dbReference type="EMBL" id="NOU62308.1"/>
    </source>
</evidence>
<evidence type="ECO:0000259" key="1">
    <source>
        <dbReference type="Pfam" id="PF08707"/>
    </source>
</evidence>
<gene>
    <name evidence="2" type="ORF">ELS83_21155</name>
</gene>
<organism evidence="2 3">
    <name type="scientific">Marinifilum caeruleilacunae</name>
    <dbReference type="NCBI Taxonomy" id="2499076"/>
    <lineage>
        <taxon>Bacteria</taxon>
        <taxon>Pseudomonadati</taxon>
        <taxon>Bacteroidota</taxon>
        <taxon>Bacteroidia</taxon>
        <taxon>Marinilabiliales</taxon>
        <taxon>Marinifilaceae</taxon>
    </lineage>
</organism>
<reference evidence="2 3" key="1">
    <citation type="submission" date="2018-12" db="EMBL/GenBank/DDBJ databases">
        <title>Marinifilum JC070 sp. nov., a marine bacterium isolated from Yongle Blue Hole in the South China Sea.</title>
        <authorList>
            <person name="Fu T."/>
        </authorList>
    </citation>
    <scope>NUCLEOTIDE SEQUENCE [LARGE SCALE GENOMIC DNA]</scope>
    <source>
        <strain evidence="2 3">JC070</strain>
    </source>
</reference>
<dbReference type="Proteomes" id="UP000732105">
    <property type="component" value="Unassembled WGS sequence"/>
</dbReference>
<name>A0ABX1X1L3_9BACT</name>
<comment type="caution">
    <text evidence="2">The sequence shown here is derived from an EMBL/GenBank/DDBJ whole genome shotgun (WGS) entry which is preliminary data.</text>
</comment>
<dbReference type="Pfam" id="PF08707">
    <property type="entry name" value="PriCT_2"/>
    <property type="match status" value="1"/>
</dbReference>
<dbReference type="RefSeq" id="WP_171597565.1">
    <property type="nucleotide sequence ID" value="NZ_RZNH01000067.1"/>
</dbReference>
<evidence type="ECO:0000313" key="3">
    <source>
        <dbReference type="Proteomes" id="UP000732105"/>
    </source>
</evidence>
<proteinExistence type="predicted"/>
<sequence length="125" mass="14671">MKKEFNPFEWLKEEKKPETTNYRSTISQYLDDDESRIQKLTLKIESSHIDITQGYENWRNIGFSLAESIGESGRNYFHRISRFNPDYNREKCDRQYTKCLNCKGGGITISTLFYLAKVNGVLLKA</sequence>